<evidence type="ECO:0000256" key="6">
    <source>
        <dbReference type="ARBA" id="ARBA00023136"/>
    </source>
</evidence>
<dbReference type="Proteomes" id="UP000501705">
    <property type="component" value="Chromosome"/>
</dbReference>
<keyword evidence="4 7" id="KW-0812">Transmembrane</keyword>
<evidence type="ECO:0000256" key="4">
    <source>
        <dbReference type="ARBA" id="ARBA00022692"/>
    </source>
</evidence>
<evidence type="ECO:0000256" key="5">
    <source>
        <dbReference type="ARBA" id="ARBA00022989"/>
    </source>
</evidence>
<keyword evidence="2 7" id="KW-0813">Transport</keyword>
<accession>A0A6G9Y428</accession>
<evidence type="ECO:0000313" key="10">
    <source>
        <dbReference type="Proteomes" id="UP000501705"/>
    </source>
</evidence>
<proteinExistence type="inferred from homology"/>
<dbReference type="PROSITE" id="PS50928">
    <property type="entry name" value="ABC_TM1"/>
    <property type="match status" value="1"/>
</dbReference>
<keyword evidence="6 7" id="KW-0472">Membrane</keyword>
<dbReference type="AlphaFoldDB" id="A0A6G9Y428"/>
<name>A0A6G9Y428_NOCBR</name>
<feature type="transmembrane region" description="Helical" evidence="7">
    <location>
        <begin position="227"/>
        <end position="246"/>
    </location>
</feature>
<sequence length="293" mass="30324">MVVAGESMKRTIAANISGDRAAEPVATRPRRVNLPRLLAVLPAVLVSVLAVLGPSFAPHAAQAPVGIPFGDPSADAWLGTDRIGRDVLSQLLYGGWGLLLLATVIAVAVTGLSCVLGTVAALRPRIGTLIERATDFVMLLPAVLGILLVLTSWPDAGAYGLLVVALLFGTPYCARVFAAAAAGVAASGYVEAARASGETLWHLVFREVVPNLREVLAAQLGLRFVEAVYLVSTASFLQLPTTLGASNWSVMVRENAGGMLLNPWSVLAPSLAIAIVAVSVNLAVSAFGKGQDA</sequence>
<evidence type="ECO:0000256" key="3">
    <source>
        <dbReference type="ARBA" id="ARBA00022475"/>
    </source>
</evidence>
<dbReference type="Gene3D" id="1.10.3720.10">
    <property type="entry name" value="MetI-like"/>
    <property type="match status" value="1"/>
</dbReference>
<evidence type="ECO:0000313" key="9">
    <source>
        <dbReference type="EMBL" id="QIS07816.1"/>
    </source>
</evidence>
<dbReference type="InterPro" id="IPR000515">
    <property type="entry name" value="MetI-like"/>
</dbReference>
<dbReference type="SUPFAM" id="SSF161098">
    <property type="entry name" value="MetI-like"/>
    <property type="match status" value="1"/>
</dbReference>
<dbReference type="InterPro" id="IPR050366">
    <property type="entry name" value="BP-dependent_transpt_permease"/>
</dbReference>
<evidence type="ECO:0000256" key="1">
    <source>
        <dbReference type="ARBA" id="ARBA00004651"/>
    </source>
</evidence>
<feature type="domain" description="ABC transmembrane type-1" evidence="8">
    <location>
        <begin position="99"/>
        <end position="284"/>
    </location>
</feature>
<feature type="transmembrane region" description="Helical" evidence="7">
    <location>
        <begin position="266"/>
        <end position="287"/>
    </location>
</feature>
<feature type="transmembrane region" description="Helical" evidence="7">
    <location>
        <begin position="134"/>
        <end position="153"/>
    </location>
</feature>
<dbReference type="EMBL" id="CP046171">
    <property type="protein sequence ID" value="QIS07816.1"/>
    <property type="molecule type" value="Genomic_DNA"/>
</dbReference>
<comment type="similarity">
    <text evidence="7">Belongs to the binding-protein-dependent transport system permease family.</text>
</comment>
<organism evidence="9 10">
    <name type="scientific">Nocardia brasiliensis</name>
    <dbReference type="NCBI Taxonomy" id="37326"/>
    <lineage>
        <taxon>Bacteria</taxon>
        <taxon>Bacillati</taxon>
        <taxon>Actinomycetota</taxon>
        <taxon>Actinomycetes</taxon>
        <taxon>Mycobacteriales</taxon>
        <taxon>Nocardiaceae</taxon>
        <taxon>Nocardia</taxon>
    </lineage>
</organism>
<protein>
    <submittedName>
        <fullName evidence="9">ABC transporter permease subunit</fullName>
    </submittedName>
</protein>
<comment type="subcellular location">
    <subcellularLocation>
        <location evidence="1 7">Cell membrane</location>
        <topology evidence="1 7">Multi-pass membrane protein</topology>
    </subcellularLocation>
</comment>
<dbReference type="GO" id="GO:0055085">
    <property type="term" value="P:transmembrane transport"/>
    <property type="evidence" value="ECO:0007669"/>
    <property type="project" value="InterPro"/>
</dbReference>
<dbReference type="CDD" id="cd06261">
    <property type="entry name" value="TM_PBP2"/>
    <property type="match status" value="1"/>
</dbReference>
<dbReference type="Pfam" id="PF00528">
    <property type="entry name" value="BPD_transp_1"/>
    <property type="match status" value="1"/>
</dbReference>
<keyword evidence="5 7" id="KW-1133">Transmembrane helix</keyword>
<evidence type="ECO:0000256" key="2">
    <source>
        <dbReference type="ARBA" id="ARBA00022448"/>
    </source>
</evidence>
<feature type="transmembrane region" description="Helical" evidence="7">
    <location>
        <begin position="159"/>
        <end position="186"/>
    </location>
</feature>
<keyword evidence="3" id="KW-1003">Cell membrane</keyword>
<feature type="transmembrane region" description="Helical" evidence="7">
    <location>
        <begin position="37"/>
        <end position="57"/>
    </location>
</feature>
<dbReference type="GO" id="GO:0005886">
    <property type="term" value="C:plasma membrane"/>
    <property type="evidence" value="ECO:0007669"/>
    <property type="project" value="UniProtKB-SubCell"/>
</dbReference>
<dbReference type="PANTHER" id="PTHR43386:SF25">
    <property type="entry name" value="PEPTIDE ABC TRANSPORTER PERMEASE PROTEIN"/>
    <property type="match status" value="1"/>
</dbReference>
<evidence type="ECO:0000259" key="8">
    <source>
        <dbReference type="PROSITE" id="PS50928"/>
    </source>
</evidence>
<evidence type="ECO:0000256" key="7">
    <source>
        <dbReference type="RuleBase" id="RU363032"/>
    </source>
</evidence>
<reference evidence="9 10" key="1">
    <citation type="journal article" date="2019" name="ACS Chem. Biol.">
        <title>Identification and Mobilization of a Cryptic Antibiotic Biosynthesis Gene Locus from a Human-Pathogenic Nocardia Isolate.</title>
        <authorList>
            <person name="Herisse M."/>
            <person name="Ishida K."/>
            <person name="Porter J.L."/>
            <person name="Howden B."/>
            <person name="Hertweck C."/>
            <person name="Stinear T.P."/>
            <person name="Pidot S.J."/>
        </authorList>
    </citation>
    <scope>NUCLEOTIDE SEQUENCE [LARGE SCALE GENOMIC DNA]</scope>
    <source>
        <strain evidence="9 10">AUSMDU00024985</strain>
    </source>
</reference>
<gene>
    <name evidence="9" type="ORF">F5X71_31090</name>
</gene>
<dbReference type="InterPro" id="IPR035906">
    <property type="entry name" value="MetI-like_sf"/>
</dbReference>
<dbReference type="PANTHER" id="PTHR43386">
    <property type="entry name" value="OLIGOPEPTIDE TRANSPORT SYSTEM PERMEASE PROTEIN APPC"/>
    <property type="match status" value="1"/>
</dbReference>
<feature type="transmembrane region" description="Helical" evidence="7">
    <location>
        <begin position="96"/>
        <end position="122"/>
    </location>
</feature>